<dbReference type="Proteomes" id="UP000198939">
    <property type="component" value="Unassembled WGS sequence"/>
</dbReference>
<accession>A0A1H8VTW2</accession>
<gene>
    <name evidence="1" type="ORF">RTCCBAU85039_6200</name>
    <name evidence="2" type="ORF">SAMN05216228_104718</name>
</gene>
<sequence>MDAWNAEIRLPETGAQRLAGKQRLLGAEVLLSDSTPSASIVQHVMDDPRDIDPEGLVHHGRALVHEHK</sequence>
<dbReference type="EMBL" id="FOCV01000047">
    <property type="protein sequence ID" value="SEP18846.1"/>
    <property type="molecule type" value="Genomic_DNA"/>
</dbReference>
<proteinExistence type="predicted"/>
<name>A0A1H8VTW2_9HYPH</name>
<dbReference type="Proteomes" id="UP000183063">
    <property type="component" value="Unassembled WGS sequence"/>
</dbReference>
<keyword evidence="4" id="KW-1185">Reference proteome</keyword>
<evidence type="ECO:0000313" key="2">
    <source>
        <dbReference type="EMBL" id="SEP18846.1"/>
    </source>
</evidence>
<reference evidence="1" key="3">
    <citation type="submission" date="2016-10" db="EMBL/GenBank/DDBJ databases">
        <authorList>
            <person name="de Groot N.N."/>
        </authorList>
    </citation>
    <scope>NUCLEOTIDE SEQUENCE [LARGE SCALE GENOMIC DNA]</scope>
    <source>
        <strain evidence="1">CCBAU85039</strain>
    </source>
</reference>
<evidence type="ECO:0000313" key="3">
    <source>
        <dbReference type="Proteomes" id="UP000183063"/>
    </source>
</evidence>
<dbReference type="AlphaFoldDB" id="A0A1H8VTW2"/>
<organism evidence="1 3">
    <name type="scientific">Rhizobium tibeticum</name>
    <dbReference type="NCBI Taxonomy" id="501024"/>
    <lineage>
        <taxon>Bacteria</taxon>
        <taxon>Pseudomonadati</taxon>
        <taxon>Pseudomonadota</taxon>
        <taxon>Alphaproteobacteria</taxon>
        <taxon>Hyphomicrobiales</taxon>
        <taxon>Rhizobiaceae</taxon>
        <taxon>Rhizobium/Agrobacterium group</taxon>
        <taxon>Rhizobium</taxon>
    </lineage>
</organism>
<reference evidence="2 4" key="1">
    <citation type="submission" date="2016-10" db="EMBL/GenBank/DDBJ databases">
        <authorList>
            <person name="Varghese N."/>
            <person name="Submissions S."/>
        </authorList>
    </citation>
    <scope>NUCLEOTIDE SEQUENCE [LARGE SCALE GENOMIC DNA]</scope>
    <source>
        <strain evidence="2 4">CGMCC 1.7071</strain>
    </source>
</reference>
<reference evidence="3" key="2">
    <citation type="submission" date="2016-10" db="EMBL/GenBank/DDBJ databases">
        <authorList>
            <person name="Wibberg D."/>
        </authorList>
    </citation>
    <scope>NUCLEOTIDE SEQUENCE [LARGE SCALE GENOMIC DNA]</scope>
</reference>
<dbReference type="EMBL" id="FNXB01000059">
    <property type="protein sequence ID" value="SEI19603.1"/>
    <property type="molecule type" value="Genomic_DNA"/>
</dbReference>
<protein>
    <submittedName>
        <fullName evidence="1">Uncharacterized protein</fullName>
    </submittedName>
</protein>
<evidence type="ECO:0000313" key="4">
    <source>
        <dbReference type="Proteomes" id="UP000198939"/>
    </source>
</evidence>
<evidence type="ECO:0000313" key="1">
    <source>
        <dbReference type="EMBL" id="SEI19603.1"/>
    </source>
</evidence>